<dbReference type="Gene3D" id="3.30.565.10">
    <property type="entry name" value="Histidine kinase-like ATPase, C-terminal domain"/>
    <property type="match status" value="1"/>
</dbReference>
<comment type="catalytic activity">
    <reaction evidence="1">
        <text>ATP + protein L-histidine = ADP + protein N-phospho-L-histidine.</text>
        <dbReference type="EC" id="2.7.13.3"/>
    </reaction>
</comment>
<keyword evidence="4" id="KW-0808">Transferase</keyword>
<organism evidence="13 15">
    <name type="scientific">Streptacidiphilus fuscans</name>
    <dbReference type="NCBI Taxonomy" id="2789292"/>
    <lineage>
        <taxon>Bacteria</taxon>
        <taxon>Bacillati</taxon>
        <taxon>Actinomycetota</taxon>
        <taxon>Actinomycetes</taxon>
        <taxon>Kitasatosporales</taxon>
        <taxon>Streptomycetaceae</taxon>
        <taxon>Streptacidiphilus</taxon>
    </lineage>
</organism>
<evidence type="ECO:0000313" key="14">
    <source>
        <dbReference type="EMBL" id="MBF9072880.1"/>
    </source>
</evidence>
<evidence type="ECO:0000313" key="13">
    <source>
        <dbReference type="EMBL" id="MBF9071633.1"/>
    </source>
</evidence>
<dbReference type="SUPFAM" id="SSF55874">
    <property type="entry name" value="ATPase domain of HSP90 chaperone/DNA topoisomerase II/histidine kinase"/>
    <property type="match status" value="1"/>
</dbReference>
<keyword evidence="3" id="KW-0597">Phosphoprotein</keyword>
<name>A0A931BCE6_9ACTN</name>
<dbReference type="InterPro" id="IPR050482">
    <property type="entry name" value="Sensor_HK_TwoCompSys"/>
</dbReference>
<evidence type="ECO:0000256" key="1">
    <source>
        <dbReference type="ARBA" id="ARBA00000085"/>
    </source>
</evidence>
<dbReference type="AlphaFoldDB" id="A0A931BCE6"/>
<evidence type="ECO:0000256" key="9">
    <source>
        <dbReference type="SAM" id="MobiDB-lite"/>
    </source>
</evidence>
<evidence type="ECO:0000259" key="12">
    <source>
        <dbReference type="Pfam" id="PF07730"/>
    </source>
</evidence>
<keyword evidence="7" id="KW-0067">ATP-binding</keyword>
<feature type="region of interest" description="Disordered" evidence="9">
    <location>
        <begin position="459"/>
        <end position="523"/>
    </location>
</feature>
<dbReference type="EC" id="2.7.13.3" evidence="2"/>
<dbReference type="Gene3D" id="1.20.5.1930">
    <property type="match status" value="1"/>
</dbReference>
<evidence type="ECO:0000259" key="11">
    <source>
        <dbReference type="Pfam" id="PF02518"/>
    </source>
</evidence>
<proteinExistence type="predicted"/>
<dbReference type="GO" id="GO:0000155">
    <property type="term" value="F:phosphorelay sensor kinase activity"/>
    <property type="evidence" value="ECO:0007669"/>
    <property type="project" value="InterPro"/>
</dbReference>
<reference evidence="13" key="1">
    <citation type="submission" date="2020-11" db="EMBL/GenBank/DDBJ databases">
        <title>Isolation and identification of active actinomycetes.</title>
        <authorList>
            <person name="Yu B."/>
        </authorList>
    </citation>
    <scope>NUCLEOTIDE SEQUENCE</scope>
    <source>
        <strain evidence="13">NEAU-YB345</strain>
    </source>
</reference>
<feature type="domain" description="Signal transduction histidine kinase subgroup 3 dimerisation and phosphoacceptor" evidence="12">
    <location>
        <begin position="220"/>
        <end position="286"/>
    </location>
</feature>
<keyword evidence="10" id="KW-0472">Membrane</keyword>
<evidence type="ECO:0000256" key="7">
    <source>
        <dbReference type="ARBA" id="ARBA00022840"/>
    </source>
</evidence>
<keyword evidence="5" id="KW-0547">Nucleotide-binding</keyword>
<dbReference type="Pfam" id="PF02518">
    <property type="entry name" value="HATPase_c"/>
    <property type="match status" value="1"/>
</dbReference>
<dbReference type="GO" id="GO:0046983">
    <property type="term" value="F:protein dimerization activity"/>
    <property type="evidence" value="ECO:0007669"/>
    <property type="project" value="InterPro"/>
</dbReference>
<feature type="compositionally biased region" description="Basic and acidic residues" evidence="9">
    <location>
        <begin position="470"/>
        <end position="483"/>
    </location>
</feature>
<dbReference type="EMBL" id="JADPRT010000012">
    <property type="protein sequence ID" value="MBF9071633.1"/>
    <property type="molecule type" value="Genomic_DNA"/>
</dbReference>
<dbReference type="PANTHER" id="PTHR24421:SF10">
    <property type="entry name" value="NITRATE_NITRITE SENSOR PROTEIN NARQ"/>
    <property type="match status" value="1"/>
</dbReference>
<dbReference type="RefSeq" id="WP_196196788.1">
    <property type="nucleotide sequence ID" value="NZ_JADPRT010000012.1"/>
</dbReference>
<evidence type="ECO:0000256" key="8">
    <source>
        <dbReference type="ARBA" id="ARBA00023012"/>
    </source>
</evidence>
<evidence type="ECO:0000256" key="2">
    <source>
        <dbReference type="ARBA" id="ARBA00012438"/>
    </source>
</evidence>
<sequence length="523" mass="55158">MGGALQEQAARVWRRGSRGARLIRDAAWAAPDRPVALAPGLNLSARIGLAVAGSLVVAVLAVTANEQLTGLVPGSLAWALAAVQTLPLLLVVARPLAAWRICTLGMTLATFAEVGHVPTPFWPWPVGSCCGYVVLLFVVAQRYGREIAFAVDVLVAGAVLLPATLLVGMPPVVFAVAVVAVTLVLVLGESIHSRLEAERHLEQAEQQRRAGLARQAVLEERSRIARELHDVVAHHMSMIAIQAEAAPYKEPGLPEQTRRTLAAIREASTTALTEMRRVIGLLREEDEGAERAPQPGIDSIPDMVRAARQAGMQVDLTLTGGPERTPGVVDVSAYRIVQEALSNAGRHAPGARVAIEVHRTRSEVRVNVADDGGTVARVEAVPPGGNGGHGLTGMRERAALLGGTLRAGPRADGGFEVSAELPTDGPVDGGLAAAGLPAGLDGSLEERLNRLLFATPDEAFAPPPAAELPEAERTQDDDTRELSDVSVDGQAPWRRHRHGESDRNRRTGGLTGEVIDDRGGGDG</sequence>
<keyword evidence="8" id="KW-0902">Two-component regulatory system</keyword>
<protein>
    <recommendedName>
        <fullName evidence="2">histidine kinase</fullName>
        <ecNumber evidence="2">2.7.13.3</ecNumber>
    </recommendedName>
</protein>
<feature type="transmembrane region" description="Helical" evidence="10">
    <location>
        <begin position="121"/>
        <end position="140"/>
    </location>
</feature>
<evidence type="ECO:0000256" key="6">
    <source>
        <dbReference type="ARBA" id="ARBA00022777"/>
    </source>
</evidence>
<keyword evidence="6 13" id="KW-0418">Kinase</keyword>
<comment type="caution">
    <text evidence="13">The sequence shown here is derived from an EMBL/GenBank/DDBJ whole genome shotgun (WGS) entry which is preliminary data.</text>
</comment>
<dbReference type="InterPro" id="IPR003594">
    <property type="entry name" value="HATPase_dom"/>
</dbReference>
<feature type="domain" description="Histidine kinase/HSP90-like ATPase" evidence="11">
    <location>
        <begin position="332"/>
        <end position="423"/>
    </location>
</feature>
<dbReference type="GO" id="GO:0005524">
    <property type="term" value="F:ATP binding"/>
    <property type="evidence" value="ECO:0007669"/>
    <property type="project" value="UniProtKB-KW"/>
</dbReference>
<dbReference type="InterPro" id="IPR036890">
    <property type="entry name" value="HATPase_C_sf"/>
</dbReference>
<dbReference type="GO" id="GO:0016020">
    <property type="term" value="C:membrane"/>
    <property type="evidence" value="ECO:0007669"/>
    <property type="project" value="InterPro"/>
</dbReference>
<keyword evidence="15" id="KW-1185">Reference proteome</keyword>
<feature type="transmembrane region" description="Helical" evidence="10">
    <location>
        <begin position="76"/>
        <end position="101"/>
    </location>
</feature>
<feature type="transmembrane region" description="Helical" evidence="10">
    <location>
        <begin position="43"/>
        <end position="64"/>
    </location>
</feature>
<feature type="transmembrane region" description="Helical" evidence="10">
    <location>
        <begin position="147"/>
        <end position="166"/>
    </location>
</feature>
<evidence type="ECO:0000256" key="4">
    <source>
        <dbReference type="ARBA" id="ARBA00022679"/>
    </source>
</evidence>
<feature type="region of interest" description="Disordered" evidence="9">
    <location>
        <begin position="411"/>
        <end position="432"/>
    </location>
</feature>
<evidence type="ECO:0000256" key="5">
    <source>
        <dbReference type="ARBA" id="ARBA00022741"/>
    </source>
</evidence>
<dbReference type="PANTHER" id="PTHR24421">
    <property type="entry name" value="NITRATE/NITRITE SENSOR PROTEIN NARX-RELATED"/>
    <property type="match status" value="1"/>
</dbReference>
<dbReference type="Pfam" id="PF07730">
    <property type="entry name" value="HisKA_3"/>
    <property type="match status" value="1"/>
</dbReference>
<evidence type="ECO:0000313" key="15">
    <source>
        <dbReference type="Proteomes" id="UP000657385"/>
    </source>
</evidence>
<gene>
    <name evidence="13" type="ORF">I2501_26785</name>
    <name evidence="14" type="ORF">I2501_33185</name>
</gene>
<evidence type="ECO:0000256" key="3">
    <source>
        <dbReference type="ARBA" id="ARBA00022553"/>
    </source>
</evidence>
<evidence type="ECO:0000256" key="10">
    <source>
        <dbReference type="SAM" id="Phobius"/>
    </source>
</evidence>
<keyword evidence="10" id="KW-1133">Transmembrane helix</keyword>
<accession>A0A931BCE6</accession>
<dbReference type="Proteomes" id="UP000657385">
    <property type="component" value="Unassembled WGS sequence"/>
</dbReference>
<dbReference type="EMBL" id="JADPRT010000019">
    <property type="protein sequence ID" value="MBF9072880.1"/>
    <property type="molecule type" value="Genomic_DNA"/>
</dbReference>
<dbReference type="CDD" id="cd16917">
    <property type="entry name" value="HATPase_UhpB-NarQ-NarX-like"/>
    <property type="match status" value="1"/>
</dbReference>
<keyword evidence="10" id="KW-0812">Transmembrane</keyword>
<dbReference type="InterPro" id="IPR011712">
    <property type="entry name" value="Sig_transdc_His_kin_sub3_dim/P"/>
</dbReference>